<sequence>MKIVNGVLLLVMLLLIIDDYSSKDYVKPIRKEFQIRAMDISFLPLIRSHGVKFKNSRGEVEDPLFSLKRAGVNTIRIRIWNNPLNPLLGVKAMKRFSDEVKKHGLKVYLTLHYSDTWADPSNQQKPRLWQNLTKSALNDSVYHFTKSVVDLFEPDYIQTGNEINNGFLWPEGRNINSKVFKSLIATCAKAVRDSGKKTKIIMHYSGLAGANLFFQKLTELDYDMVGISYYPKWHGNDFEYVYNQMNKLSYDTHKKIVMAETAYPFTLDEKDQAKNIIGSTDDLASQFPATPEGQQDYINHIKRLTNKLTHGAGFCYWGGAWVSTPKHESVWENQALWDHNLHLLPAALAFKD</sequence>
<dbReference type="GO" id="GO:0016787">
    <property type="term" value="F:hydrolase activity"/>
    <property type="evidence" value="ECO:0007669"/>
    <property type="project" value="UniProtKB-KW"/>
</dbReference>
<dbReference type="InterPro" id="IPR011683">
    <property type="entry name" value="Glyco_hydro_53"/>
</dbReference>
<dbReference type="Gene3D" id="3.20.20.80">
    <property type="entry name" value="Glycosidases"/>
    <property type="match status" value="1"/>
</dbReference>
<evidence type="ECO:0000256" key="3">
    <source>
        <dbReference type="ARBA" id="ARBA00012556"/>
    </source>
</evidence>
<keyword evidence="4 6" id="KW-0378">Hydrolase</keyword>
<evidence type="ECO:0000256" key="5">
    <source>
        <dbReference type="ARBA" id="ARBA00023295"/>
    </source>
</evidence>
<evidence type="ECO:0000313" key="8">
    <source>
        <dbReference type="Proteomes" id="UP001236569"/>
    </source>
</evidence>
<reference evidence="7 8" key="1">
    <citation type="submission" date="2023-05" db="EMBL/GenBank/DDBJ databases">
        <title>Novel species of genus Flectobacillus isolated from stream in China.</title>
        <authorList>
            <person name="Lu H."/>
        </authorList>
    </citation>
    <scope>NUCLEOTIDE SEQUENCE [LARGE SCALE GENOMIC DNA]</scope>
    <source>
        <strain evidence="7 8">DC10W</strain>
    </source>
</reference>
<dbReference type="EMBL" id="JASHID010000022">
    <property type="protein sequence ID" value="MDI9866950.1"/>
    <property type="molecule type" value="Genomic_DNA"/>
</dbReference>
<dbReference type="InterPro" id="IPR017853">
    <property type="entry name" value="GH"/>
</dbReference>
<evidence type="ECO:0000256" key="1">
    <source>
        <dbReference type="ARBA" id="ARBA00001695"/>
    </source>
</evidence>
<gene>
    <name evidence="7" type="ORF">QM480_21605</name>
</gene>
<protein>
    <recommendedName>
        <fullName evidence="3 6">Arabinogalactan endo-beta-1,4-galactanase</fullName>
        <ecNumber evidence="3 6">3.2.1.89</ecNumber>
    </recommendedName>
</protein>
<evidence type="ECO:0000256" key="4">
    <source>
        <dbReference type="ARBA" id="ARBA00022801"/>
    </source>
</evidence>
<organism evidence="7 8">
    <name type="scientific">Flectobacillus longus</name>
    <dbReference type="NCBI Taxonomy" id="2984207"/>
    <lineage>
        <taxon>Bacteria</taxon>
        <taxon>Pseudomonadati</taxon>
        <taxon>Bacteroidota</taxon>
        <taxon>Cytophagia</taxon>
        <taxon>Cytophagales</taxon>
        <taxon>Flectobacillaceae</taxon>
        <taxon>Flectobacillus</taxon>
    </lineage>
</organism>
<dbReference type="SUPFAM" id="SSF51445">
    <property type="entry name" value="(Trans)glycosidases"/>
    <property type="match status" value="1"/>
</dbReference>
<evidence type="ECO:0000256" key="6">
    <source>
        <dbReference type="RuleBase" id="RU361192"/>
    </source>
</evidence>
<dbReference type="Proteomes" id="UP001236569">
    <property type="component" value="Unassembled WGS sequence"/>
</dbReference>
<keyword evidence="8" id="KW-1185">Reference proteome</keyword>
<comment type="caution">
    <text evidence="7">The sequence shown here is derived from an EMBL/GenBank/DDBJ whole genome shotgun (WGS) entry which is preliminary data.</text>
</comment>
<dbReference type="RefSeq" id="WP_283371672.1">
    <property type="nucleotide sequence ID" value="NZ_JASHID010000022.1"/>
</dbReference>
<dbReference type="PANTHER" id="PTHR34983">
    <property type="entry name" value="ARABINOGALACTAN ENDO-BETA-1,4-GALACTANASE A"/>
    <property type="match status" value="1"/>
</dbReference>
<dbReference type="EC" id="3.2.1.89" evidence="3 6"/>
<evidence type="ECO:0000256" key="2">
    <source>
        <dbReference type="ARBA" id="ARBA00010687"/>
    </source>
</evidence>
<name>A0ABT6YTU3_9BACT</name>
<keyword evidence="5 6" id="KW-0326">Glycosidase</keyword>
<proteinExistence type="inferred from homology"/>
<comment type="similarity">
    <text evidence="2 6">Belongs to the glycosyl hydrolase 53 family.</text>
</comment>
<accession>A0ABT6YTU3</accession>
<dbReference type="Pfam" id="PF07745">
    <property type="entry name" value="Glyco_hydro_53"/>
    <property type="match status" value="1"/>
</dbReference>
<evidence type="ECO:0000313" key="7">
    <source>
        <dbReference type="EMBL" id="MDI9866950.1"/>
    </source>
</evidence>
<dbReference type="PANTHER" id="PTHR34983:SF1">
    <property type="entry name" value="ARABINOGALACTAN ENDO-BETA-1,4-GALACTANASE A"/>
    <property type="match status" value="1"/>
</dbReference>
<comment type="catalytic activity">
    <reaction evidence="1 6">
        <text>The enzyme specifically hydrolyzes (1-&gt;4)-beta-D-galactosidic linkages in type I arabinogalactans.</text>
        <dbReference type="EC" id="3.2.1.89"/>
    </reaction>
</comment>